<dbReference type="OrthoDB" id="133273at2"/>
<dbReference type="HOGENOM" id="CLU_1893256_0_0_0"/>
<gene>
    <name evidence="1" type="ordered locus">AciX8_3301</name>
</gene>
<keyword evidence="2" id="KW-1185">Reference proteome</keyword>
<protein>
    <submittedName>
        <fullName evidence="1">Uncharacterized protein</fullName>
    </submittedName>
</protein>
<dbReference type="RefSeq" id="WP_014266473.1">
    <property type="nucleotide sequence ID" value="NC_016631.1"/>
</dbReference>
<organism evidence="1 2">
    <name type="scientific">Granulicella mallensis (strain ATCC BAA-1857 / DSM 23137 / MP5ACTX8)</name>
    <dbReference type="NCBI Taxonomy" id="682795"/>
    <lineage>
        <taxon>Bacteria</taxon>
        <taxon>Pseudomonadati</taxon>
        <taxon>Acidobacteriota</taxon>
        <taxon>Terriglobia</taxon>
        <taxon>Terriglobales</taxon>
        <taxon>Acidobacteriaceae</taxon>
        <taxon>Granulicella</taxon>
    </lineage>
</organism>
<accession>G8NUQ9</accession>
<dbReference type="AlphaFoldDB" id="G8NUQ9"/>
<name>G8NUQ9_GRAMM</name>
<dbReference type="EMBL" id="CP003130">
    <property type="protein sequence ID" value="AEU37599.1"/>
    <property type="molecule type" value="Genomic_DNA"/>
</dbReference>
<evidence type="ECO:0000313" key="1">
    <source>
        <dbReference type="EMBL" id="AEU37599.1"/>
    </source>
</evidence>
<dbReference type="KEGG" id="gma:AciX8_3301"/>
<reference evidence="1 2" key="1">
    <citation type="submission" date="2011-11" db="EMBL/GenBank/DDBJ databases">
        <title>Complete sequence of Granulicella mallensis MP5ACTX8.</title>
        <authorList>
            <consortium name="US DOE Joint Genome Institute"/>
            <person name="Lucas S."/>
            <person name="Copeland A."/>
            <person name="Lapidus A."/>
            <person name="Cheng J.-F."/>
            <person name="Goodwin L."/>
            <person name="Pitluck S."/>
            <person name="Peters L."/>
            <person name="Lu M."/>
            <person name="Detter J.C."/>
            <person name="Han C."/>
            <person name="Tapia R."/>
            <person name="Land M."/>
            <person name="Hauser L."/>
            <person name="Kyrpides N."/>
            <person name="Ivanova N."/>
            <person name="Mikhailova N."/>
            <person name="Pagani I."/>
            <person name="Rawat S."/>
            <person name="Mannisto M."/>
            <person name="Haggblom M."/>
            <person name="Woyke T."/>
        </authorList>
    </citation>
    <scope>NUCLEOTIDE SEQUENCE [LARGE SCALE GENOMIC DNA]</scope>
    <source>
        <strain evidence="2">ATCC BAA-1857 / DSM 23137 / MP5ACTX8</strain>
    </source>
</reference>
<dbReference type="STRING" id="682795.AciX8_3301"/>
<evidence type="ECO:0000313" key="2">
    <source>
        <dbReference type="Proteomes" id="UP000007113"/>
    </source>
</evidence>
<sequence>MAARETIEAQKVARREEQRIDDMEGALNLILNNGFRAFHVETTADAATHEFMLGIAKNVPISDIFESARLGSRTADRRIILWKTTFETGEVHGSAHHEDHFRSLSRSSLPEHHEMFQEVIRKLSVEVFSSGLPD</sequence>
<dbReference type="Proteomes" id="UP000007113">
    <property type="component" value="Chromosome"/>
</dbReference>
<proteinExistence type="predicted"/>